<protein>
    <recommendedName>
        <fullName evidence="1">Protein HIRA</fullName>
    </recommendedName>
</protein>
<dbReference type="PANTHER" id="PTHR13831">
    <property type="entry name" value="MEMBER OF THE HIR1 FAMILY OF WD-REPEAT PROTEINS"/>
    <property type="match status" value="1"/>
</dbReference>
<evidence type="ECO:0000313" key="4">
    <source>
        <dbReference type="Proteomes" id="UP001150062"/>
    </source>
</evidence>
<dbReference type="Gene3D" id="2.130.10.10">
    <property type="entry name" value="YVTN repeat-like/Quinoprotein amine dehydrogenase"/>
    <property type="match status" value="2"/>
</dbReference>
<comment type="caution">
    <text evidence="3">The sequence shown here is derived from an EMBL/GenBank/DDBJ whole genome shotgun (WGS) entry which is preliminary data.</text>
</comment>
<proteinExistence type="inferred from homology"/>
<dbReference type="InterPro" id="IPR015943">
    <property type="entry name" value="WD40/YVTN_repeat-like_dom_sf"/>
</dbReference>
<keyword evidence="1" id="KW-0539">Nucleus</keyword>
<feature type="compositionally biased region" description="Basic residues" evidence="2">
    <location>
        <begin position="208"/>
        <end position="220"/>
    </location>
</feature>
<comment type="function">
    <text evidence="1">Required for replication-independent chromatin assembly and for the periodic repression of histone gene transcription during the cell cycle.</text>
</comment>
<dbReference type="SUPFAM" id="SSF50978">
    <property type="entry name" value="WD40 repeat-like"/>
    <property type="match status" value="1"/>
</dbReference>
<feature type="region of interest" description="Disordered" evidence="2">
    <location>
        <begin position="197"/>
        <end position="220"/>
    </location>
</feature>
<keyword evidence="1" id="KW-0805">Transcription regulation</keyword>
<feature type="compositionally biased region" description="Polar residues" evidence="2">
    <location>
        <begin position="197"/>
        <end position="207"/>
    </location>
</feature>
<keyword evidence="4" id="KW-1185">Reference proteome</keyword>
<keyword evidence="1" id="KW-0804">Transcription</keyword>
<keyword evidence="1" id="KW-0677">Repeat</keyword>
<dbReference type="InterPro" id="IPR031120">
    <property type="entry name" value="HIR1-like"/>
</dbReference>
<keyword evidence="1" id="KW-0156">Chromatin regulator</keyword>
<keyword evidence="1" id="KW-0678">Repressor</keyword>
<gene>
    <name evidence="3" type="ORF">M0813_08151</name>
</gene>
<dbReference type="Proteomes" id="UP001150062">
    <property type="component" value="Unassembled WGS sequence"/>
</dbReference>
<name>A0ABQ8XAX3_9EUKA</name>
<sequence length="850" mass="101527">MIIYFADWLVSKLNVQSLVDIDFKGHRMILMNMEGEIVILSMEKIREQMQEFKRKCKLQKKKDHKIKHRTISNFYSECVLYKMKMMNNKDNKIDVLKLSPNGEYYYYCVNNQKIQIYYRKGIILQDLIEERKKKKIKILKKKEINKGHYNYFLSSFKKETSVIIKQLNNYLKNYIENKPIFKISTQKNIGDNNKVNFTSDQQNGSNINHRRSNNKITKQKNIKNQPRIDLFFTKPKSKTLLNNNKKFQKKIIINRLLKEIFFRILKKSLTNIFMQNLSQFEKEIKNDQQVYLTNEFQQKIHLKETRFDRLLKELYSTNLENWRLLTCIYNKEGKKIIDQVWSYNNKYLAVCYNDNTINIYQISKKINLNHQNNIIKSWKIEENQKILGINWSPNSDKILIQTDKILLIYNLSNFEISNSIKNPFLEVINNQILIKPILSVDSQYLIIPGCVKNGCHISVLTKINKISNKKMILNKIYGHKKKIIQISFCPKLFTGPTSKDLFQYFILGDQEGTLTIWRVNSKKPKAIIRNNIDQEITNIIWLKNGKEIWVVYLKHILCLKIQIKIDLKRDIQIIKYKKYLKNNINIDKNKIGIDYKNNEANKSLSNSEHFLINNTIKNKKQKQSNMISQLKKKTKIKKNKKTPNKQLQNIWTMNIFSFPQNLLKPNNSNNKLSYATITNFDFEFTTTNTHSILIEFKCKNYHDTTKKEYYSLIERKWGNYHDVQFLNKFVNYLSGNEEYIVFVLNSDLIFILNMILPQTLSWSLLTKEIIQFIQFVNKKYLSVIYENSNNIVIYDLEKKAQIFNQKLPIYFNYTKIDSILMNHHLYPTLLCTQNNNISWDSDLKEWRLFF</sequence>
<evidence type="ECO:0000256" key="1">
    <source>
        <dbReference type="RuleBase" id="RU364014"/>
    </source>
</evidence>
<accession>A0ABQ8XAX3</accession>
<evidence type="ECO:0000313" key="3">
    <source>
        <dbReference type="EMBL" id="KAJ6229234.1"/>
    </source>
</evidence>
<dbReference type="EMBL" id="JAOAOG010000323">
    <property type="protein sequence ID" value="KAJ6229234.1"/>
    <property type="molecule type" value="Genomic_DNA"/>
</dbReference>
<reference evidence="3" key="1">
    <citation type="submission" date="2022-08" db="EMBL/GenBank/DDBJ databases">
        <title>Novel sulfate-reducing endosymbionts in the free-living metamonad Anaeramoeba.</title>
        <authorList>
            <person name="Jerlstrom-Hultqvist J."/>
            <person name="Cepicka I."/>
            <person name="Gallot-Lavallee L."/>
            <person name="Salas-Leiva D."/>
            <person name="Curtis B.A."/>
            <person name="Zahonova K."/>
            <person name="Pipaliya S."/>
            <person name="Dacks J."/>
            <person name="Roger A.J."/>
        </authorList>
    </citation>
    <scope>NUCLEOTIDE SEQUENCE</scope>
    <source>
        <strain evidence="3">Schooner1</strain>
    </source>
</reference>
<comment type="similarity">
    <text evidence="1">Belongs to the WD repeat HIR1 family.</text>
</comment>
<organism evidence="3 4">
    <name type="scientific">Anaeramoeba flamelloides</name>
    <dbReference type="NCBI Taxonomy" id="1746091"/>
    <lineage>
        <taxon>Eukaryota</taxon>
        <taxon>Metamonada</taxon>
        <taxon>Anaeramoebidae</taxon>
        <taxon>Anaeramoeba</taxon>
    </lineage>
</organism>
<evidence type="ECO:0000256" key="2">
    <source>
        <dbReference type="SAM" id="MobiDB-lite"/>
    </source>
</evidence>
<dbReference type="InterPro" id="IPR036322">
    <property type="entry name" value="WD40_repeat_dom_sf"/>
</dbReference>
<keyword evidence="1" id="KW-0853">WD repeat</keyword>
<dbReference type="PANTHER" id="PTHR13831:SF0">
    <property type="entry name" value="PROTEIN HIRA"/>
    <property type="match status" value="1"/>
</dbReference>
<comment type="subcellular location">
    <subcellularLocation>
        <location evidence="1">Nucleus</location>
    </subcellularLocation>
</comment>